<evidence type="ECO:0008006" key="8">
    <source>
        <dbReference type="Google" id="ProtNLM"/>
    </source>
</evidence>
<dbReference type="InterPro" id="IPR001077">
    <property type="entry name" value="COMT_C"/>
</dbReference>
<evidence type="ECO:0000256" key="1">
    <source>
        <dbReference type="ARBA" id="ARBA00022603"/>
    </source>
</evidence>
<protein>
    <recommendedName>
        <fullName evidence="8">O-methyltransferase</fullName>
    </recommendedName>
</protein>
<dbReference type="SUPFAM" id="SSF53335">
    <property type="entry name" value="S-adenosyl-L-methionine-dependent methyltransferases"/>
    <property type="match status" value="1"/>
</dbReference>
<evidence type="ECO:0000256" key="3">
    <source>
        <dbReference type="ARBA" id="ARBA00022691"/>
    </source>
</evidence>
<evidence type="ECO:0000256" key="2">
    <source>
        <dbReference type="ARBA" id="ARBA00022679"/>
    </source>
</evidence>
<dbReference type="InterPro" id="IPR036388">
    <property type="entry name" value="WH-like_DNA-bd_sf"/>
</dbReference>
<feature type="non-terminal residue" evidence="6">
    <location>
        <position position="285"/>
    </location>
</feature>
<reference evidence="6" key="1">
    <citation type="journal article" date="2023" name="Mol. Phylogenet. Evol.">
        <title>Genome-scale phylogeny and comparative genomics of the fungal order Sordariales.</title>
        <authorList>
            <person name="Hensen N."/>
            <person name="Bonometti L."/>
            <person name="Westerberg I."/>
            <person name="Brannstrom I.O."/>
            <person name="Guillou S."/>
            <person name="Cros-Aarteil S."/>
            <person name="Calhoun S."/>
            <person name="Haridas S."/>
            <person name="Kuo A."/>
            <person name="Mondo S."/>
            <person name="Pangilinan J."/>
            <person name="Riley R."/>
            <person name="LaButti K."/>
            <person name="Andreopoulos B."/>
            <person name="Lipzen A."/>
            <person name="Chen C."/>
            <person name="Yan M."/>
            <person name="Daum C."/>
            <person name="Ng V."/>
            <person name="Clum A."/>
            <person name="Steindorff A."/>
            <person name="Ohm R.A."/>
            <person name="Martin F."/>
            <person name="Silar P."/>
            <person name="Natvig D.O."/>
            <person name="Lalanne C."/>
            <person name="Gautier V."/>
            <person name="Ament-Velasquez S.L."/>
            <person name="Kruys A."/>
            <person name="Hutchinson M.I."/>
            <person name="Powell A.J."/>
            <person name="Barry K."/>
            <person name="Miller A.N."/>
            <person name="Grigoriev I.V."/>
            <person name="Debuchy R."/>
            <person name="Gladieux P."/>
            <person name="Hiltunen Thoren M."/>
            <person name="Johannesson H."/>
        </authorList>
    </citation>
    <scope>NUCLEOTIDE SEQUENCE</scope>
    <source>
        <strain evidence="6">CBS 103.79</strain>
    </source>
</reference>
<dbReference type="GO" id="GO:0032259">
    <property type="term" value="P:methylation"/>
    <property type="evidence" value="ECO:0007669"/>
    <property type="project" value="UniProtKB-KW"/>
</dbReference>
<dbReference type="SUPFAM" id="SSF46785">
    <property type="entry name" value="Winged helix' DNA-binding domain"/>
    <property type="match status" value="1"/>
</dbReference>
<feature type="domain" description="O-methyltransferase C-terminal" evidence="4">
    <location>
        <begin position="216"/>
        <end position="278"/>
    </location>
</feature>
<keyword evidence="2" id="KW-0808">Transferase</keyword>
<dbReference type="InterPro" id="IPR029063">
    <property type="entry name" value="SAM-dependent_MTases_sf"/>
</dbReference>
<dbReference type="Proteomes" id="UP001303889">
    <property type="component" value="Unassembled WGS sequence"/>
</dbReference>
<comment type="caution">
    <text evidence="6">The sequence shown here is derived from an EMBL/GenBank/DDBJ whole genome shotgun (WGS) entry which is preliminary data.</text>
</comment>
<evidence type="ECO:0000313" key="6">
    <source>
        <dbReference type="EMBL" id="KAK3897129.1"/>
    </source>
</evidence>
<dbReference type="InterPro" id="IPR036390">
    <property type="entry name" value="WH_DNA-bd_sf"/>
</dbReference>
<name>A0AAN6MB15_9PEZI</name>
<dbReference type="PANTHER" id="PTHR43712">
    <property type="entry name" value="PUTATIVE (AFU_ORTHOLOGUE AFUA_4G14580)-RELATED"/>
    <property type="match status" value="1"/>
</dbReference>
<keyword evidence="3" id="KW-0949">S-adenosyl-L-methionine</keyword>
<reference evidence="6" key="2">
    <citation type="submission" date="2023-05" db="EMBL/GenBank/DDBJ databases">
        <authorList>
            <consortium name="Lawrence Berkeley National Laboratory"/>
            <person name="Steindorff A."/>
            <person name="Hensen N."/>
            <person name="Bonometti L."/>
            <person name="Westerberg I."/>
            <person name="Brannstrom I.O."/>
            <person name="Guillou S."/>
            <person name="Cros-Aarteil S."/>
            <person name="Calhoun S."/>
            <person name="Haridas S."/>
            <person name="Kuo A."/>
            <person name="Mondo S."/>
            <person name="Pangilinan J."/>
            <person name="Riley R."/>
            <person name="Labutti K."/>
            <person name="Andreopoulos B."/>
            <person name="Lipzen A."/>
            <person name="Chen C."/>
            <person name="Yanf M."/>
            <person name="Daum C."/>
            <person name="Ng V."/>
            <person name="Clum A."/>
            <person name="Ohm R."/>
            <person name="Martin F."/>
            <person name="Silar P."/>
            <person name="Natvig D."/>
            <person name="Lalanne C."/>
            <person name="Gautier V."/>
            <person name="Ament-Velasquez S.L."/>
            <person name="Kruys A."/>
            <person name="Hutchinson M.I."/>
            <person name="Powell A.J."/>
            <person name="Barry K."/>
            <person name="Miller A.N."/>
            <person name="Grigoriev I.V."/>
            <person name="Debuchy R."/>
            <person name="Gladieux P."/>
            <person name="Thoren M.H."/>
            <person name="Johannesson H."/>
        </authorList>
    </citation>
    <scope>NUCLEOTIDE SEQUENCE</scope>
    <source>
        <strain evidence="6">CBS 103.79</strain>
    </source>
</reference>
<dbReference type="GO" id="GO:0008171">
    <property type="term" value="F:O-methyltransferase activity"/>
    <property type="evidence" value="ECO:0007669"/>
    <property type="project" value="InterPro"/>
</dbReference>
<proteinExistence type="predicted"/>
<dbReference type="PROSITE" id="PS51683">
    <property type="entry name" value="SAM_OMT_II"/>
    <property type="match status" value="1"/>
</dbReference>
<keyword evidence="1" id="KW-0489">Methyltransferase</keyword>
<accession>A0AAN6MB15</accession>
<dbReference type="InterPro" id="IPR016461">
    <property type="entry name" value="COMT-like"/>
</dbReference>
<keyword evidence="7" id="KW-1185">Reference proteome</keyword>
<dbReference type="Gene3D" id="1.10.10.10">
    <property type="entry name" value="Winged helix-like DNA-binding domain superfamily/Winged helix DNA-binding domain"/>
    <property type="match status" value="1"/>
</dbReference>
<dbReference type="Gene3D" id="3.40.50.150">
    <property type="entry name" value="Vaccinia Virus protein VP39"/>
    <property type="match status" value="1"/>
</dbReference>
<dbReference type="Pfam" id="PF00891">
    <property type="entry name" value="Methyltransf_2"/>
    <property type="match status" value="1"/>
</dbReference>
<feature type="domain" description="O-methyltransferase dimerisation" evidence="5">
    <location>
        <begin position="49"/>
        <end position="115"/>
    </location>
</feature>
<dbReference type="PANTHER" id="PTHR43712:SF16">
    <property type="entry name" value="O-METHYLTRANSFERASE ELCB"/>
    <property type="match status" value="1"/>
</dbReference>
<evidence type="ECO:0000313" key="7">
    <source>
        <dbReference type="Proteomes" id="UP001303889"/>
    </source>
</evidence>
<dbReference type="AlphaFoldDB" id="A0AAN6MB15"/>
<organism evidence="6 7">
    <name type="scientific">Staphylotrichum tortipilum</name>
    <dbReference type="NCBI Taxonomy" id="2831512"/>
    <lineage>
        <taxon>Eukaryota</taxon>
        <taxon>Fungi</taxon>
        <taxon>Dikarya</taxon>
        <taxon>Ascomycota</taxon>
        <taxon>Pezizomycotina</taxon>
        <taxon>Sordariomycetes</taxon>
        <taxon>Sordariomycetidae</taxon>
        <taxon>Sordariales</taxon>
        <taxon>Chaetomiaceae</taxon>
        <taxon>Staphylotrichum</taxon>
    </lineage>
</organism>
<gene>
    <name evidence="6" type="ORF">C8A05DRAFT_20041</name>
</gene>
<evidence type="ECO:0000259" key="5">
    <source>
        <dbReference type="Pfam" id="PF08100"/>
    </source>
</evidence>
<dbReference type="EMBL" id="MU856262">
    <property type="protein sequence ID" value="KAK3897129.1"/>
    <property type="molecule type" value="Genomic_DNA"/>
</dbReference>
<dbReference type="Pfam" id="PF08100">
    <property type="entry name" value="Dimerisation"/>
    <property type="match status" value="1"/>
</dbReference>
<dbReference type="InterPro" id="IPR012967">
    <property type="entry name" value="COMT_dimerisation"/>
</dbReference>
<sequence length="285" mass="30572">MALVSELDALSARLAKTARGIEGGTMLQIVGTPVELMYRMMRDLAHMTAIRLFLKWNVFDHIPAEDGSAISYAAISDRVGAEEGLIARLGRALVSYGTLRQGPGDGVMHTDFSLSLLAEPLARALIEATLDTHLTALATLPQYFASVGLVEPPNPLQSPLAFAENRLGTSVFEIVHGDLARRAAFMAAMGAFEAELPALAGGYDLSWAVEQAAREKGRVLVVDVGGGKGQALVSIFRDVPALPKERCVLQDLPEVVEAAKKEGKKELEGVRMQEVDMHTGQPEKG</sequence>
<evidence type="ECO:0000259" key="4">
    <source>
        <dbReference type="Pfam" id="PF00891"/>
    </source>
</evidence>